<accession>A0A2Z2NKH3</accession>
<keyword evidence="3" id="KW-1185">Reference proteome</keyword>
<feature type="domain" description="Transposase IS66 central" evidence="1">
    <location>
        <begin position="5"/>
        <end position="48"/>
    </location>
</feature>
<dbReference type="AlphaFoldDB" id="A0A2Z2NKH3"/>
<name>A0A2Z2NKH3_9GAMM</name>
<evidence type="ECO:0000313" key="3">
    <source>
        <dbReference type="Proteomes" id="UP000250079"/>
    </source>
</evidence>
<organism evidence="2 3">
    <name type="scientific">Granulosicoccus antarcticus IMCC3135</name>
    <dbReference type="NCBI Taxonomy" id="1192854"/>
    <lineage>
        <taxon>Bacteria</taxon>
        <taxon>Pseudomonadati</taxon>
        <taxon>Pseudomonadota</taxon>
        <taxon>Gammaproteobacteria</taxon>
        <taxon>Chromatiales</taxon>
        <taxon>Granulosicoccaceae</taxon>
        <taxon>Granulosicoccus</taxon>
    </lineage>
</organism>
<reference evidence="2 3" key="1">
    <citation type="submission" date="2016-12" db="EMBL/GenBank/DDBJ databases">
        <authorList>
            <person name="Song W.-J."/>
            <person name="Kurnit D.M."/>
        </authorList>
    </citation>
    <scope>NUCLEOTIDE SEQUENCE [LARGE SCALE GENOMIC DNA]</scope>
    <source>
        <strain evidence="2 3">IMCC3135</strain>
    </source>
</reference>
<dbReference type="Pfam" id="PF03050">
    <property type="entry name" value="DDE_Tnp_IS66"/>
    <property type="match status" value="1"/>
</dbReference>
<gene>
    <name evidence="2" type="ORF">IMCC3135_04510</name>
</gene>
<dbReference type="InterPro" id="IPR004291">
    <property type="entry name" value="Transposase_IS66_central"/>
</dbReference>
<evidence type="ECO:0000259" key="1">
    <source>
        <dbReference type="Pfam" id="PF03050"/>
    </source>
</evidence>
<dbReference type="Proteomes" id="UP000250079">
    <property type="component" value="Chromosome"/>
</dbReference>
<dbReference type="EMBL" id="CP018632">
    <property type="protein sequence ID" value="ASJ71015.1"/>
    <property type="molecule type" value="Genomic_DNA"/>
</dbReference>
<evidence type="ECO:0000313" key="2">
    <source>
        <dbReference type="EMBL" id="ASJ71015.1"/>
    </source>
</evidence>
<dbReference type="KEGG" id="gai:IMCC3135_04510"/>
<sequence length="66" mass="7603">MEMGILDGFKGYAVHDCWASYFRFAILHVLCGAHFLRELIHAHEQHQQMLGLEVDHLPAGRQEGDR</sequence>
<protein>
    <recommendedName>
        <fullName evidence="1">Transposase IS66 central domain-containing protein</fullName>
    </recommendedName>
</protein>
<proteinExistence type="predicted"/>